<evidence type="ECO:0000313" key="6">
    <source>
        <dbReference type="Proteomes" id="UP000007264"/>
    </source>
</evidence>
<evidence type="ECO:0000256" key="2">
    <source>
        <dbReference type="ARBA" id="ARBA00007560"/>
    </source>
</evidence>
<evidence type="ECO:0000256" key="3">
    <source>
        <dbReference type="ARBA" id="ARBA00023242"/>
    </source>
</evidence>
<dbReference type="GeneID" id="17043960"/>
<proteinExistence type="inferred from homology"/>
<gene>
    <name evidence="5" type="ORF">COCSUDRAFT_64915</name>
</gene>
<keyword evidence="6" id="KW-1185">Reference proteome</keyword>
<keyword evidence="3" id="KW-0539">Nucleus</keyword>
<dbReference type="AlphaFoldDB" id="I0Z5N7"/>
<comment type="subcellular location">
    <subcellularLocation>
        <location evidence="1">Nucleus</location>
    </subcellularLocation>
</comment>
<evidence type="ECO:0000256" key="4">
    <source>
        <dbReference type="SAM" id="MobiDB-lite"/>
    </source>
</evidence>
<feature type="region of interest" description="Disordered" evidence="4">
    <location>
        <begin position="346"/>
        <end position="385"/>
    </location>
</feature>
<dbReference type="Pfam" id="PF03985">
    <property type="entry name" value="Paf1"/>
    <property type="match status" value="1"/>
</dbReference>
<evidence type="ECO:0008006" key="7">
    <source>
        <dbReference type="Google" id="ProtNLM"/>
    </source>
</evidence>
<sequence>MVKAGRSRPPHSPAKVVEKPENRLKRNTPFVSNVRFRTSLPEVPCDPKMLVAVLQPDKLSQFNITTLEQEMRQDLILESGVGIPLSLLDTQRYAVPDIAQPLAPEDAALVMGPTTEEGPGATKRRERLRGEGTELSWLMRTTYIANDMEERRQQRSAEKSGVAATEDEAIDRDAQIAAIEATFEEARAPPTHIRDPSLTPVEIMPVLPDLDRLGNIYVRMAFDGEPTADHDRLASLPPDSVKRLAEHAIMKSFTLNSDQHGKEQRFVAYLLPEEDPVQRNADEPSSSRDDAEDHISYEWIREYNYKVHNDEDHSTFWFYFDKGRVTFTDLDTKLSLFKRGKQATTQAFQRPSGVTLKRRKERSSEEDETARQRMQKLTADDVQED</sequence>
<evidence type="ECO:0000256" key="1">
    <source>
        <dbReference type="ARBA" id="ARBA00004123"/>
    </source>
</evidence>
<dbReference type="GO" id="GO:0016593">
    <property type="term" value="C:Cdc73/Paf1 complex"/>
    <property type="evidence" value="ECO:0007669"/>
    <property type="project" value="InterPro"/>
</dbReference>
<feature type="region of interest" description="Disordered" evidence="4">
    <location>
        <begin position="273"/>
        <end position="292"/>
    </location>
</feature>
<feature type="region of interest" description="Disordered" evidence="4">
    <location>
        <begin position="1"/>
        <end position="24"/>
    </location>
</feature>
<protein>
    <recommendedName>
        <fullName evidence="7">Paf1-domain-containing protein</fullName>
    </recommendedName>
</protein>
<dbReference type="InterPro" id="IPR007133">
    <property type="entry name" value="RNA_pol_II-assoc_Paf1"/>
</dbReference>
<dbReference type="EMBL" id="AGSI01000003">
    <property type="protein sequence ID" value="EIE25956.1"/>
    <property type="molecule type" value="Genomic_DNA"/>
</dbReference>
<dbReference type="GO" id="GO:0006368">
    <property type="term" value="P:transcription elongation by RNA polymerase II"/>
    <property type="evidence" value="ECO:0007669"/>
    <property type="project" value="InterPro"/>
</dbReference>
<dbReference type="Proteomes" id="UP000007264">
    <property type="component" value="Unassembled WGS sequence"/>
</dbReference>
<dbReference type="RefSeq" id="XP_005650500.1">
    <property type="nucleotide sequence ID" value="XM_005650443.1"/>
</dbReference>
<dbReference type="PANTHER" id="PTHR23188">
    <property type="entry name" value="RNA POLYMERASE II-ASSOCIATED FACTOR 1 HOMOLOG"/>
    <property type="match status" value="1"/>
</dbReference>
<dbReference type="PANTHER" id="PTHR23188:SF12">
    <property type="entry name" value="RNA POLYMERASE II-ASSOCIATED FACTOR 1 HOMOLOG"/>
    <property type="match status" value="1"/>
</dbReference>
<dbReference type="eggNOG" id="KOG2478">
    <property type="taxonomic scope" value="Eukaryota"/>
</dbReference>
<comment type="caution">
    <text evidence="5">The sequence shown here is derived from an EMBL/GenBank/DDBJ whole genome shotgun (WGS) entry which is preliminary data.</text>
</comment>
<dbReference type="KEGG" id="csl:COCSUDRAFT_64915"/>
<evidence type="ECO:0000313" key="5">
    <source>
        <dbReference type="EMBL" id="EIE25956.1"/>
    </source>
</evidence>
<dbReference type="OrthoDB" id="10260285at2759"/>
<dbReference type="STRING" id="574566.I0Z5N7"/>
<dbReference type="GO" id="GO:0003682">
    <property type="term" value="F:chromatin binding"/>
    <property type="evidence" value="ECO:0007669"/>
    <property type="project" value="TreeGrafter"/>
</dbReference>
<organism evidence="5 6">
    <name type="scientific">Coccomyxa subellipsoidea (strain C-169)</name>
    <name type="common">Green microalga</name>
    <dbReference type="NCBI Taxonomy" id="574566"/>
    <lineage>
        <taxon>Eukaryota</taxon>
        <taxon>Viridiplantae</taxon>
        <taxon>Chlorophyta</taxon>
        <taxon>core chlorophytes</taxon>
        <taxon>Trebouxiophyceae</taxon>
        <taxon>Trebouxiophyceae incertae sedis</taxon>
        <taxon>Coccomyxaceae</taxon>
        <taxon>Coccomyxa</taxon>
        <taxon>Coccomyxa subellipsoidea</taxon>
    </lineage>
</organism>
<name>I0Z5N7_COCSC</name>
<reference evidence="5 6" key="1">
    <citation type="journal article" date="2012" name="Genome Biol.">
        <title>The genome of the polar eukaryotic microalga coccomyxa subellipsoidea reveals traits of cold adaptation.</title>
        <authorList>
            <person name="Blanc G."/>
            <person name="Agarkova I."/>
            <person name="Grimwood J."/>
            <person name="Kuo A."/>
            <person name="Brueggeman A."/>
            <person name="Dunigan D."/>
            <person name="Gurnon J."/>
            <person name="Ladunga I."/>
            <person name="Lindquist E."/>
            <person name="Lucas S."/>
            <person name="Pangilinan J."/>
            <person name="Proschold T."/>
            <person name="Salamov A."/>
            <person name="Schmutz J."/>
            <person name="Weeks D."/>
            <person name="Yamada T."/>
            <person name="Claverie J.M."/>
            <person name="Grigoriev I."/>
            <person name="Van Etten J."/>
            <person name="Lomsadze A."/>
            <person name="Borodovsky M."/>
        </authorList>
    </citation>
    <scope>NUCLEOTIDE SEQUENCE [LARGE SCALE GENOMIC DNA]</scope>
    <source>
        <strain evidence="5 6">C-169</strain>
    </source>
</reference>
<comment type="similarity">
    <text evidence="2">Belongs to the PAF1 family.</text>
</comment>
<feature type="compositionally biased region" description="Basic and acidic residues" evidence="4">
    <location>
        <begin position="276"/>
        <end position="292"/>
    </location>
</feature>
<dbReference type="GO" id="GO:0000993">
    <property type="term" value="F:RNA polymerase II complex binding"/>
    <property type="evidence" value="ECO:0007669"/>
    <property type="project" value="TreeGrafter"/>
</dbReference>
<feature type="compositionally biased region" description="Basic and acidic residues" evidence="4">
    <location>
        <begin position="149"/>
        <end position="158"/>
    </location>
</feature>
<accession>I0Z5N7</accession>
<feature type="region of interest" description="Disordered" evidence="4">
    <location>
        <begin position="149"/>
        <end position="168"/>
    </location>
</feature>